<evidence type="ECO:0000256" key="1">
    <source>
        <dbReference type="SAM" id="MobiDB-lite"/>
    </source>
</evidence>
<reference evidence="2 3" key="1">
    <citation type="journal article" date="2023" name="Hortic Res">
        <title>Pangenome of water caltrop reveals structural variations and asymmetric subgenome divergence after allopolyploidization.</title>
        <authorList>
            <person name="Zhang X."/>
            <person name="Chen Y."/>
            <person name="Wang L."/>
            <person name="Yuan Y."/>
            <person name="Fang M."/>
            <person name="Shi L."/>
            <person name="Lu R."/>
            <person name="Comes H.P."/>
            <person name="Ma Y."/>
            <person name="Chen Y."/>
            <person name="Huang G."/>
            <person name="Zhou Y."/>
            <person name="Zheng Z."/>
            <person name="Qiu Y."/>
        </authorList>
    </citation>
    <scope>NUCLEOTIDE SEQUENCE [LARGE SCALE GENOMIC DNA]</scope>
    <source>
        <strain evidence="2">F231</strain>
    </source>
</reference>
<keyword evidence="3" id="KW-1185">Reference proteome</keyword>
<dbReference type="Proteomes" id="UP001346149">
    <property type="component" value="Unassembled WGS sequence"/>
</dbReference>
<accession>A0AAN7R2X6</accession>
<gene>
    <name evidence="2" type="ORF">SAY86_002030</name>
</gene>
<name>A0AAN7R2X6_TRANT</name>
<organism evidence="2 3">
    <name type="scientific">Trapa natans</name>
    <name type="common">Water chestnut</name>
    <dbReference type="NCBI Taxonomy" id="22666"/>
    <lineage>
        <taxon>Eukaryota</taxon>
        <taxon>Viridiplantae</taxon>
        <taxon>Streptophyta</taxon>
        <taxon>Embryophyta</taxon>
        <taxon>Tracheophyta</taxon>
        <taxon>Spermatophyta</taxon>
        <taxon>Magnoliopsida</taxon>
        <taxon>eudicotyledons</taxon>
        <taxon>Gunneridae</taxon>
        <taxon>Pentapetalae</taxon>
        <taxon>rosids</taxon>
        <taxon>malvids</taxon>
        <taxon>Myrtales</taxon>
        <taxon>Lythraceae</taxon>
        <taxon>Trapa</taxon>
    </lineage>
</organism>
<proteinExistence type="predicted"/>
<comment type="caution">
    <text evidence="2">The sequence shown here is derived from an EMBL/GenBank/DDBJ whole genome shotgun (WGS) entry which is preliminary data.</text>
</comment>
<feature type="compositionally biased region" description="Basic and acidic residues" evidence="1">
    <location>
        <begin position="123"/>
        <end position="133"/>
    </location>
</feature>
<dbReference type="EMBL" id="JAXQNO010000013">
    <property type="protein sequence ID" value="KAK4785341.1"/>
    <property type="molecule type" value="Genomic_DNA"/>
</dbReference>
<evidence type="ECO:0000313" key="2">
    <source>
        <dbReference type="EMBL" id="KAK4785341.1"/>
    </source>
</evidence>
<protein>
    <submittedName>
        <fullName evidence="2">Uncharacterized protein</fullName>
    </submittedName>
</protein>
<feature type="region of interest" description="Disordered" evidence="1">
    <location>
        <begin position="104"/>
        <end position="145"/>
    </location>
</feature>
<evidence type="ECO:0000313" key="3">
    <source>
        <dbReference type="Proteomes" id="UP001346149"/>
    </source>
</evidence>
<dbReference type="AlphaFoldDB" id="A0AAN7R2X6"/>
<sequence length="166" mass="18516">MPSSRFSKLSMLGLSSSSKKNNLKHCLFPHQMMKKVLCLKFLRRGTKMAMKKQSSAKIQRNSSVSDIKIQPIITNPLSSPTTPSSSVIPFLSPVYLREPPQFPDMEDCRGHRSPRAVVGGKNRSPERQRDPGHKRAISCSRKSPSPIKLVDPHTLLILTMPSPCVL</sequence>